<dbReference type="InterPro" id="IPR037883">
    <property type="entry name" value="Knr4/Smi1-like_sf"/>
</dbReference>
<sequence>MARIPACLNSDDLRRATEEGRSSVTDVQRETGWLGGGPAGEAAVLAAERRLGIRLPPSYRNFLLVSDGWGVIADSLAELLAVGRIGWFRDLEPELLASWSMPDMDHFAEHSEMLERALLISGPADGDYWLLSPDDIAGNDEWTAYWWMAGDGQDPEPYDDFAALVVRARENFLARG</sequence>
<evidence type="ECO:0000259" key="1">
    <source>
        <dbReference type="SMART" id="SM00860"/>
    </source>
</evidence>
<evidence type="ECO:0000313" key="2">
    <source>
        <dbReference type="EMBL" id="MDI5967803.1"/>
    </source>
</evidence>
<comment type="caution">
    <text evidence="2">The sequence shown here is derived from an EMBL/GenBank/DDBJ whole genome shotgun (WGS) entry which is preliminary data.</text>
</comment>
<dbReference type="SUPFAM" id="SSF160631">
    <property type="entry name" value="SMI1/KNR4-like"/>
    <property type="match status" value="1"/>
</dbReference>
<dbReference type="EMBL" id="JABXJJ020000001">
    <property type="protein sequence ID" value="MDI5967803.1"/>
    <property type="molecule type" value="Genomic_DNA"/>
</dbReference>
<feature type="domain" description="Knr4/Smi1-like" evidence="1">
    <location>
        <begin position="38"/>
        <end position="164"/>
    </location>
</feature>
<dbReference type="SMART" id="SM00860">
    <property type="entry name" value="SMI1_KNR4"/>
    <property type="match status" value="1"/>
</dbReference>
<reference evidence="2" key="1">
    <citation type="submission" date="2023-05" db="EMBL/GenBank/DDBJ databases">
        <title>Streptantibioticus silvisoli sp. nov., acidotolerant actinomycetes 1 from pine litter.</title>
        <authorList>
            <person name="Swiecimska M."/>
            <person name="Golinska P."/>
            <person name="Sangal V."/>
            <person name="Wachnowicz B."/>
            <person name="Goodfellow M."/>
        </authorList>
    </citation>
    <scope>NUCLEOTIDE SEQUENCE</scope>
    <source>
        <strain evidence="2">SL13</strain>
    </source>
</reference>
<gene>
    <name evidence="2" type="ORF">POF50_000280</name>
</gene>
<dbReference type="Gene3D" id="3.40.1580.10">
    <property type="entry name" value="SMI1/KNR4-like"/>
    <property type="match status" value="1"/>
</dbReference>
<organism evidence="2">
    <name type="scientific">Streptantibioticus silvisoli</name>
    <dbReference type="NCBI Taxonomy" id="2705255"/>
    <lineage>
        <taxon>Bacteria</taxon>
        <taxon>Bacillati</taxon>
        <taxon>Actinomycetota</taxon>
        <taxon>Actinomycetes</taxon>
        <taxon>Kitasatosporales</taxon>
        <taxon>Streptomycetaceae</taxon>
        <taxon>Streptantibioticus</taxon>
    </lineage>
</organism>
<name>A0AA90GTK0_9ACTN</name>
<protein>
    <submittedName>
        <fullName evidence="2">SMI1/KNR4 family protein</fullName>
    </submittedName>
</protein>
<dbReference type="InterPro" id="IPR018958">
    <property type="entry name" value="Knr4/Smi1-like_dom"/>
</dbReference>
<dbReference type="Pfam" id="PF09346">
    <property type="entry name" value="SMI1_KNR4"/>
    <property type="match status" value="1"/>
</dbReference>
<dbReference type="AlphaFoldDB" id="A0AA90GTK0"/>
<proteinExistence type="predicted"/>
<dbReference type="RefSeq" id="WP_271317839.1">
    <property type="nucleotide sequence ID" value="NZ_JABXJJ020000001.1"/>
</dbReference>
<accession>A0AA90GTK0</accession>